<dbReference type="InterPro" id="IPR053346">
    <property type="entry name" value="Fra_a_1-associated"/>
</dbReference>
<dbReference type="PANTHER" id="PTHR35722:SF1">
    <property type="entry name" value="MAL D 1-ASSOCIATED PROTEIN"/>
    <property type="match status" value="1"/>
</dbReference>
<feature type="compositionally biased region" description="Polar residues" evidence="1">
    <location>
        <begin position="21"/>
        <end position="39"/>
    </location>
</feature>
<evidence type="ECO:0000313" key="2">
    <source>
        <dbReference type="EMBL" id="KAF5197886.1"/>
    </source>
</evidence>
<organism evidence="2 3">
    <name type="scientific">Thalictrum thalictroides</name>
    <name type="common">Rue-anemone</name>
    <name type="synonym">Anemone thalictroides</name>
    <dbReference type="NCBI Taxonomy" id="46969"/>
    <lineage>
        <taxon>Eukaryota</taxon>
        <taxon>Viridiplantae</taxon>
        <taxon>Streptophyta</taxon>
        <taxon>Embryophyta</taxon>
        <taxon>Tracheophyta</taxon>
        <taxon>Spermatophyta</taxon>
        <taxon>Magnoliopsida</taxon>
        <taxon>Ranunculales</taxon>
        <taxon>Ranunculaceae</taxon>
        <taxon>Thalictroideae</taxon>
        <taxon>Thalictrum</taxon>
    </lineage>
</organism>
<sequence>MGWVWKDDEDTSSSAIGIRGNDNNDLQNPNSSFSSSTQKVVRSQCKTEQVEPGKFVRKCEKTEEIFKSCGAGKPLELVKSNTEYTEDDVTNEMTRGGSSFSLFSSEDKPFNFPRLRSDIEAIEKSLSGGLGHFLDAAEEMKNGFFREFGAPFEKEFPSPFRRGIPIKEGPSEEFPNRQKKDESTFADLADQVTDV</sequence>
<dbReference type="PANTHER" id="PTHR35722">
    <property type="entry name" value="MAL D 1-ASSOCIATED PROTEIN"/>
    <property type="match status" value="1"/>
</dbReference>
<dbReference type="OrthoDB" id="1914474at2759"/>
<evidence type="ECO:0000256" key="1">
    <source>
        <dbReference type="SAM" id="MobiDB-lite"/>
    </source>
</evidence>
<feature type="compositionally biased region" description="Basic and acidic residues" evidence="1">
    <location>
        <begin position="174"/>
        <end position="183"/>
    </location>
</feature>
<evidence type="ECO:0000313" key="3">
    <source>
        <dbReference type="Proteomes" id="UP000554482"/>
    </source>
</evidence>
<protein>
    <submittedName>
        <fullName evidence="2">Mal d 1-associated protein</fullName>
    </submittedName>
</protein>
<keyword evidence="3" id="KW-1185">Reference proteome</keyword>
<comment type="caution">
    <text evidence="2">The sequence shown here is derived from an EMBL/GenBank/DDBJ whole genome shotgun (WGS) entry which is preliminary data.</text>
</comment>
<feature type="region of interest" description="Disordered" evidence="1">
    <location>
        <begin position="1"/>
        <end position="39"/>
    </location>
</feature>
<name>A0A7J6WKI9_THATH</name>
<dbReference type="EMBL" id="JABWDY010014078">
    <property type="protein sequence ID" value="KAF5197886.1"/>
    <property type="molecule type" value="Genomic_DNA"/>
</dbReference>
<reference evidence="2 3" key="1">
    <citation type="submission" date="2020-06" db="EMBL/GenBank/DDBJ databases">
        <title>Transcriptomic and genomic resources for Thalictrum thalictroides and T. hernandezii: Facilitating candidate gene discovery in an emerging model plant lineage.</title>
        <authorList>
            <person name="Arias T."/>
            <person name="Riano-Pachon D.M."/>
            <person name="Di Stilio V.S."/>
        </authorList>
    </citation>
    <scope>NUCLEOTIDE SEQUENCE [LARGE SCALE GENOMIC DNA]</scope>
    <source>
        <strain evidence="3">cv. WT478/WT964</strain>
        <tissue evidence="2">Leaves</tissue>
    </source>
</reference>
<accession>A0A7J6WKI9</accession>
<proteinExistence type="predicted"/>
<dbReference type="AlphaFoldDB" id="A0A7J6WKI9"/>
<gene>
    <name evidence="2" type="ORF">FRX31_012533</name>
</gene>
<feature type="region of interest" description="Disordered" evidence="1">
    <location>
        <begin position="159"/>
        <end position="195"/>
    </location>
</feature>
<dbReference type="Proteomes" id="UP000554482">
    <property type="component" value="Unassembled WGS sequence"/>
</dbReference>